<dbReference type="PATRIC" id="fig|1638788.3.peg.3424"/>
<evidence type="ECO:0000313" key="2">
    <source>
        <dbReference type="Proteomes" id="UP000068167"/>
    </source>
</evidence>
<evidence type="ECO:0008006" key="3">
    <source>
        <dbReference type="Google" id="ProtNLM"/>
    </source>
</evidence>
<gene>
    <name evidence="1" type="ORF">VL20_3394</name>
</gene>
<dbReference type="KEGG" id="mpk:VL20_3394"/>
<dbReference type="Proteomes" id="UP000068167">
    <property type="component" value="Chromosome"/>
</dbReference>
<protein>
    <recommendedName>
        <fullName evidence="3">Addiction module component</fullName>
    </recommendedName>
</protein>
<accession>A0A0K1S350</accession>
<keyword evidence="2" id="KW-1185">Reference proteome</keyword>
<dbReference type="InterPro" id="IPR013406">
    <property type="entry name" value="CHP02574_addiction_mod"/>
</dbReference>
<dbReference type="Pfam" id="PF09720">
    <property type="entry name" value="Unstab_antitox"/>
    <property type="match status" value="1"/>
</dbReference>
<proteinExistence type="predicted"/>
<reference evidence="1 2" key="1">
    <citation type="journal article" date="2016" name="Stand. Genomic Sci.">
        <title>Complete genome sequence and genomic characterization of Microcystis panniformis FACHB 1757 by third-generation sequencing.</title>
        <authorList>
            <person name="Zhang J.Y."/>
            <person name="Guan R."/>
            <person name="Zhang H.J."/>
            <person name="Li H."/>
            <person name="Xiao P."/>
            <person name="Yu G.L."/>
            <person name="Du L."/>
            <person name="Cao D.M."/>
            <person name="Zhu B.C."/>
            <person name="Li R.H."/>
            <person name="Lu Z.H."/>
        </authorList>
    </citation>
    <scope>NUCLEOTIDE SEQUENCE [LARGE SCALE GENOMIC DNA]</scope>
    <source>
        <strain evidence="1 2">FACHB-1757</strain>
    </source>
</reference>
<organism evidence="1 2">
    <name type="scientific">Microcystis panniformis FACHB-1757</name>
    <dbReference type="NCBI Taxonomy" id="1638788"/>
    <lineage>
        <taxon>Bacteria</taxon>
        <taxon>Bacillati</taxon>
        <taxon>Cyanobacteriota</taxon>
        <taxon>Cyanophyceae</taxon>
        <taxon>Oscillatoriophycideae</taxon>
        <taxon>Chroococcales</taxon>
        <taxon>Microcystaceae</taxon>
        <taxon>Microcystis</taxon>
    </lineage>
</organism>
<dbReference type="AlphaFoldDB" id="A0A0K1S350"/>
<dbReference type="EMBL" id="CP011339">
    <property type="protein sequence ID" value="AKV68401.1"/>
    <property type="molecule type" value="Genomic_DNA"/>
</dbReference>
<evidence type="ECO:0000313" key="1">
    <source>
        <dbReference type="EMBL" id="AKV68401.1"/>
    </source>
</evidence>
<name>A0A0K1S350_9CHRO</name>
<dbReference type="RefSeq" id="WP_052276845.1">
    <property type="nucleotide sequence ID" value="NZ_CP011339.1"/>
</dbReference>
<sequence length="76" mass="8627">MTKTAETLKIELAQLSVQDRAELAYFLIHSLDEGVDDNVLDAWDRELTERLAEIYAGTAKGEPSDKVLLELREKYS</sequence>